<feature type="transmembrane region" description="Helical" evidence="2">
    <location>
        <begin position="17"/>
        <end position="35"/>
    </location>
</feature>
<evidence type="ECO:0000256" key="2">
    <source>
        <dbReference type="SAM" id="Phobius"/>
    </source>
</evidence>
<dbReference type="AlphaFoldDB" id="A0A6L9SGE3"/>
<keyword evidence="2" id="KW-0812">Transmembrane</keyword>
<feature type="region of interest" description="Disordered" evidence="1">
    <location>
        <begin position="173"/>
        <end position="220"/>
    </location>
</feature>
<organism evidence="3 4">
    <name type="scientific">Phytoactinopolyspora halotolerans</name>
    <dbReference type="NCBI Taxonomy" id="1981512"/>
    <lineage>
        <taxon>Bacteria</taxon>
        <taxon>Bacillati</taxon>
        <taxon>Actinomycetota</taxon>
        <taxon>Actinomycetes</taxon>
        <taxon>Jiangellales</taxon>
        <taxon>Jiangellaceae</taxon>
        <taxon>Phytoactinopolyspora</taxon>
    </lineage>
</organism>
<keyword evidence="2" id="KW-0472">Membrane</keyword>
<accession>A0A6L9SGE3</accession>
<evidence type="ECO:0000313" key="4">
    <source>
        <dbReference type="Proteomes" id="UP000475214"/>
    </source>
</evidence>
<feature type="transmembrane region" description="Helical" evidence="2">
    <location>
        <begin position="137"/>
        <end position="159"/>
    </location>
</feature>
<sequence>MTAAPETRGPKATRREYVAVLLMLAAGGGLGLLASRRPWGTAEVPSSFTVEAAEVTGNDLAPLVSAVPLVALAAVLLMPAVRTFGRRIAGGILAALGGVMAVASATVTADLTGRVERWIADAPEHSGRIENLTTEPMWAVLSVTAGAVIVAAGVVIVWHGPRWPSMGARYERPASARSASPRSVSAADPGPARTGNGRRDTPTSAAQTWDALDRGDDPTA</sequence>
<proteinExistence type="predicted"/>
<dbReference type="RefSeq" id="WP_163742478.1">
    <property type="nucleotide sequence ID" value="NZ_JAAGOA010000019.1"/>
</dbReference>
<protein>
    <submittedName>
        <fullName evidence="3">Trp biosynthesis-associated membrane protein</fullName>
    </submittedName>
</protein>
<dbReference type="Pfam" id="PF09534">
    <property type="entry name" value="Trp_oprn_chp"/>
    <property type="match status" value="1"/>
</dbReference>
<evidence type="ECO:0000256" key="1">
    <source>
        <dbReference type="SAM" id="MobiDB-lite"/>
    </source>
</evidence>
<dbReference type="EMBL" id="JAAGOA010000019">
    <property type="protein sequence ID" value="NEE03160.1"/>
    <property type="molecule type" value="Genomic_DNA"/>
</dbReference>
<keyword evidence="4" id="KW-1185">Reference proteome</keyword>
<feature type="transmembrane region" description="Helical" evidence="2">
    <location>
        <begin position="60"/>
        <end position="81"/>
    </location>
</feature>
<name>A0A6L9SGE3_9ACTN</name>
<feature type="transmembrane region" description="Helical" evidence="2">
    <location>
        <begin position="88"/>
        <end position="109"/>
    </location>
</feature>
<dbReference type="InterPro" id="IPR019051">
    <property type="entry name" value="Trp_biosyn_TM_oprn/chp"/>
</dbReference>
<reference evidence="3 4" key="1">
    <citation type="submission" date="2020-02" db="EMBL/GenBank/DDBJ databases">
        <authorList>
            <person name="Li X.-J."/>
            <person name="Han X.-M."/>
        </authorList>
    </citation>
    <scope>NUCLEOTIDE SEQUENCE [LARGE SCALE GENOMIC DNA]</scope>
    <source>
        <strain evidence="3 4">CCTCC AB 2017055</strain>
    </source>
</reference>
<comment type="caution">
    <text evidence="3">The sequence shown here is derived from an EMBL/GenBank/DDBJ whole genome shotgun (WGS) entry which is preliminary data.</text>
</comment>
<gene>
    <name evidence="3" type="ORF">G1H10_23625</name>
</gene>
<dbReference type="Proteomes" id="UP000475214">
    <property type="component" value="Unassembled WGS sequence"/>
</dbReference>
<keyword evidence="2" id="KW-1133">Transmembrane helix</keyword>
<feature type="compositionally biased region" description="Basic and acidic residues" evidence="1">
    <location>
        <begin position="211"/>
        <end position="220"/>
    </location>
</feature>
<evidence type="ECO:0000313" key="3">
    <source>
        <dbReference type="EMBL" id="NEE03160.1"/>
    </source>
</evidence>
<feature type="compositionally biased region" description="Low complexity" evidence="1">
    <location>
        <begin position="175"/>
        <end position="189"/>
    </location>
</feature>